<reference evidence="1 2" key="1">
    <citation type="submission" date="2013-11" db="EMBL/GenBank/DDBJ databases">
        <title>Opisthorchis viverrini - life in the bile duct.</title>
        <authorList>
            <person name="Young N.D."/>
            <person name="Nagarajan N."/>
            <person name="Lin S.J."/>
            <person name="Korhonen P.K."/>
            <person name="Jex A.R."/>
            <person name="Hall R.S."/>
            <person name="Safavi-Hemami H."/>
            <person name="Kaewkong W."/>
            <person name="Bertrand D."/>
            <person name="Gao S."/>
            <person name="Seet Q."/>
            <person name="Wongkham S."/>
            <person name="Teh B.T."/>
            <person name="Wongkham C."/>
            <person name="Intapan P.M."/>
            <person name="Maleewong W."/>
            <person name="Yang X."/>
            <person name="Hu M."/>
            <person name="Wang Z."/>
            <person name="Hofmann A."/>
            <person name="Sternberg P.W."/>
            <person name="Tan P."/>
            <person name="Wang J."/>
            <person name="Gasser R.B."/>
        </authorList>
    </citation>
    <scope>NUCLEOTIDE SEQUENCE [LARGE SCALE GENOMIC DNA]</scope>
</reference>
<protein>
    <submittedName>
        <fullName evidence="1">Uncharacterized protein</fullName>
    </submittedName>
</protein>
<dbReference type="AlphaFoldDB" id="A0A074ZDX8"/>
<gene>
    <name evidence="1" type="ORF">T265_07178</name>
</gene>
<evidence type="ECO:0000313" key="2">
    <source>
        <dbReference type="Proteomes" id="UP000054324"/>
    </source>
</evidence>
<dbReference type="CTD" id="20321357"/>
<proteinExistence type="predicted"/>
<dbReference type="Proteomes" id="UP000054324">
    <property type="component" value="Unassembled WGS sequence"/>
</dbReference>
<organism evidence="1 2">
    <name type="scientific">Opisthorchis viverrini</name>
    <name type="common">Southeast Asian liver fluke</name>
    <dbReference type="NCBI Taxonomy" id="6198"/>
    <lineage>
        <taxon>Eukaryota</taxon>
        <taxon>Metazoa</taxon>
        <taxon>Spiralia</taxon>
        <taxon>Lophotrochozoa</taxon>
        <taxon>Platyhelminthes</taxon>
        <taxon>Trematoda</taxon>
        <taxon>Digenea</taxon>
        <taxon>Opisthorchiida</taxon>
        <taxon>Opisthorchiata</taxon>
        <taxon>Opisthorchiidae</taxon>
        <taxon>Opisthorchis</taxon>
    </lineage>
</organism>
<name>A0A074ZDX8_OPIVI</name>
<dbReference type="RefSeq" id="XP_009170893.1">
    <property type="nucleotide sequence ID" value="XM_009172629.1"/>
</dbReference>
<accession>A0A074ZDX8</accession>
<dbReference type="EMBL" id="KL596779">
    <property type="protein sequence ID" value="KER25378.1"/>
    <property type="molecule type" value="Genomic_DNA"/>
</dbReference>
<dbReference type="GeneID" id="20321357"/>
<keyword evidence="2" id="KW-1185">Reference proteome</keyword>
<evidence type="ECO:0000313" key="1">
    <source>
        <dbReference type="EMBL" id="KER25378.1"/>
    </source>
</evidence>
<dbReference type="KEGG" id="ovi:T265_07178"/>
<sequence>MYRQMAMIAVSRRLSDVAYIDEAHRIMQFERVFKHLVFGLPGSVCIFGKRTVWSYTEIVRPPLISFGHNARRFDEQLSMPISSGKLPGNRTEPAVESLECSAFCNDELGCRNHYPLSLLLLLFLFLTHAPLHKLLTSAVVVQTPRKTFIRSIWFVTGLGLYGPPAERRLSVTLYRPDSIWSISSPNPDPAATGMPIPSPIAASLTTNLNRNLSPKRACSFNCEQIFHMALTASRTSTF</sequence>